<comment type="caution">
    <text evidence="1">The sequence shown here is derived from an EMBL/GenBank/DDBJ whole genome shotgun (WGS) entry which is preliminary data.</text>
</comment>
<name>A0A0F9UH88_9ZZZZ</name>
<reference evidence="1" key="1">
    <citation type="journal article" date="2015" name="Nature">
        <title>Complex archaea that bridge the gap between prokaryotes and eukaryotes.</title>
        <authorList>
            <person name="Spang A."/>
            <person name="Saw J.H."/>
            <person name="Jorgensen S.L."/>
            <person name="Zaremba-Niedzwiedzka K."/>
            <person name="Martijn J."/>
            <person name="Lind A.E."/>
            <person name="van Eijk R."/>
            <person name="Schleper C."/>
            <person name="Guy L."/>
            <person name="Ettema T.J."/>
        </authorList>
    </citation>
    <scope>NUCLEOTIDE SEQUENCE</scope>
</reference>
<accession>A0A0F9UH88</accession>
<dbReference type="AlphaFoldDB" id="A0A0F9UH88"/>
<gene>
    <name evidence="1" type="ORF">LCGC14_0265170</name>
</gene>
<sequence length="194" mass="21827">MQSGYKLSPLVGYHGCDKAVAEKVLSGQAHLNHSENEYDWLGDGIYFWVDSYERAWEWAKMRSKKKPYVVGAFIDPGLCLNLTDYGVTSELKTAYQFLKETYAQISEDLPTNAVMQHGKPMTRKLDCAVIKAAHQLRQDVGKPSFDTVYGVFEEGAALYPGSALKEHTHVQIAVRNQQSIIGYFRPEQLISSTT</sequence>
<protein>
    <submittedName>
        <fullName evidence="1">Uncharacterized protein</fullName>
    </submittedName>
</protein>
<organism evidence="1">
    <name type="scientific">marine sediment metagenome</name>
    <dbReference type="NCBI Taxonomy" id="412755"/>
    <lineage>
        <taxon>unclassified sequences</taxon>
        <taxon>metagenomes</taxon>
        <taxon>ecological metagenomes</taxon>
    </lineage>
</organism>
<evidence type="ECO:0000313" key="1">
    <source>
        <dbReference type="EMBL" id="KKN86722.1"/>
    </source>
</evidence>
<dbReference type="EMBL" id="LAZR01000144">
    <property type="protein sequence ID" value="KKN86722.1"/>
    <property type="molecule type" value="Genomic_DNA"/>
</dbReference>
<dbReference type="SUPFAM" id="SSF56399">
    <property type="entry name" value="ADP-ribosylation"/>
    <property type="match status" value="1"/>
</dbReference>
<proteinExistence type="predicted"/>